<evidence type="ECO:0000313" key="2">
    <source>
        <dbReference type="EMBL" id="MDN5204835.1"/>
    </source>
</evidence>
<dbReference type="RefSeq" id="WP_346754859.1">
    <property type="nucleotide sequence ID" value="NZ_JAUJEA010000013.1"/>
</dbReference>
<dbReference type="CDD" id="cd04301">
    <property type="entry name" value="NAT_SF"/>
    <property type="match status" value="1"/>
</dbReference>
<dbReference type="InterPro" id="IPR050276">
    <property type="entry name" value="MshD_Acetyltransferase"/>
</dbReference>
<gene>
    <name evidence="2" type="ORF">QQ008_25820</name>
</gene>
<comment type="caution">
    <text evidence="2">The sequence shown here is derived from an EMBL/GenBank/DDBJ whole genome shotgun (WGS) entry which is preliminary data.</text>
</comment>
<organism evidence="2 3">
    <name type="scientific">Splendidivirga corallicola</name>
    <dbReference type="NCBI Taxonomy" id="3051826"/>
    <lineage>
        <taxon>Bacteria</taxon>
        <taxon>Pseudomonadati</taxon>
        <taxon>Bacteroidota</taxon>
        <taxon>Cytophagia</taxon>
        <taxon>Cytophagales</taxon>
        <taxon>Splendidivirgaceae</taxon>
        <taxon>Splendidivirga</taxon>
    </lineage>
</organism>
<evidence type="ECO:0000313" key="3">
    <source>
        <dbReference type="Proteomes" id="UP001172082"/>
    </source>
</evidence>
<keyword evidence="2" id="KW-0808">Transferase</keyword>
<dbReference type="GO" id="GO:0016746">
    <property type="term" value="F:acyltransferase activity"/>
    <property type="evidence" value="ECO:0007669"/>
    <property type="project" value="UniProtKB-KW"/>
</dbReference>
<protein>
    <submittedName>
        <fullName evidence="2">N-acetyltransferase</fullName>
        <ecNumber evidence="2">2.3.1.-</ecNumber>
    </submittedName>
</protein>
<reference evidence="2" key="1">
    <citation type="submission" date="2023-06" db="EMBL/GenBank/DDBJ databases">
        <title>Genomic of Parafulvivirga corallium.</title>
        <authorList>
            <person name="Wang G."/>
        </authorList>
    </citation>
    <scope>NUCLEOTIDE SEQUENCE</scope>
    <source>
        <strain evidence="2">BMA10</strain>
    </source>
</reference>
<dbReference type="SUPFAM" id="SSF55729">
    <property type="entry name" value="Acyl-CoA N-acyltransferases (Nat)"/>
    <property type="match status" value="1"/>
</dbReference>
<keyword evidence="3" id="KW-1185">Reference proteome</keyword>
<dbReference type="Proteomes" id="UP001172082">
    <property type="component" value="Unassembled WGS sequence"/>
</dbReference>
<dbReference type="InterPro" id="IPR016181">
    <property type="entry name" value="Acyl_CoA_acyltransferase"/>
</dbReference>
<dbReference type="PROSITE" id="PS51186">
    <property type="entry name" value="GNAT"/>
    <property type="match status" value="1"/>
</dbReference>
<keyword evidence="2" id="KW-0012">Acyltransferase</keyword>
<dbReference type="PANTHER" id="PTHR43617:SF2">
    <property type="entry name" value="UPF0039 PROTEIN SLL0451"/>
    <property type="match status" value="1"/>
</dbReference>
<dbReference type="EC" id="2.3.1.-" evidence="2"/>
<sequence>MEIRPEQDRDHTQIYEVNQLAFGQRDESELIENIRQGNNFIKALSIVAVEDKQVVGHILFTKIRIPTSPDLKLLALAPMAVHPDWQNQGIGKKLIKNGLKQAKELGFEAVIVLGHAGYYPKFGFKKASDWQIKSPFKVPEEAFMALELQDGALKGKAGTVQYGSEFLAFE</sequence>
<dbReference type="InterPro" id="IPR000182">
    <property type="entry name" value="GNAT_dom"/>
</dbReference>
<feature type="domain" description="N-acetyltransferase" evidence="1">
    <location>
        <begin position="1"/>
        <end position="149"/>
    </location>
</feature>
<accession>A0ABT8KVP0</accession>
<dbReference type="EMBL" id="JAUJEA010000013">
    <property type="protein sequence ID" value="MDN5204835.1"/>
    <property type="molecule type" value="Genomic_DNA"/>
</dbReference>
<dbReference type="Gene3D" id="3.40.630.30">
    <property type="match status" value="1"/>
</dbReference>
<proteinExistence type="predicted"/>
<evidence type="ECO:0000259" key="1">
    <source>
        <dbReference type="PROSITE" id="PS51186"/>
    </source>
</evidence>
<dbReference type="PANTHER" id="PTHR43617">
    <property type="entry name" value="L-AMINO ACID N-ACETYLTRANSFERASE"/>
    <property type="match status" value="1"/>
</dbReference>
<dbReference type="Pfam" id="PF00583">
    <property type="entry name" value="Acetyltransf_1"/>
    <property type="match status" value="1"/>
</dbReference>
<name>A0ABT8KVP0_9BACT</name>